<dbReference type="Proteomes" id="UP000217736">
    <property type="component" value="Chromosome"/>
</dbReference>
<sequence length="268" mass="28138">MGVTVLAAGDAGYVAGELAFDFGVPLIGLVCLIIGVWGRARNRRQPRLAYPPPGPPPWGYPGAGYPGPGYPPRPYPGYPPYPPPPRPTGNSGTALIIIGAVLLTFGIVGNVVRVAGDMAGKSLRGATDTSIQVGECITQKDYAAQLFSSRPANDCGNPANVDELAYKGGASATCPDGKREHSTYDHYSDGSTILCFSLNLKQGQCYRLEGDIQSPRVRLADCNDVAPGLIKVVQRIDGSTDKTRCPAETSGGSYPTPPVVYCLAKVSP</sequence>
<evidence type="ECO:0000313" key="2">
    <source>
        <dbReference type="Proteomes" id="UP000217736"/>
    </source>
</evidence>
<protein>
    <submittedName>
        <fullName evidence="1">Uncharacterized protein</fullName>
    </submittedName>
</protein>
<dbReference type="EMBL" id="AP018164">
    <property type="protein sequence ID" value="BAX94766.1"/>
    <property type="molecule type" value="Genomic_DNA"/>
</dbReference>
<dbReference type="RefSeq" id="WP_162899269.1">
    <property type="nucleotide sequence ID" value="NZ_AP018164.1"/>
</dbReference>
<name>A0A1Z4EPG7_9MYCO</name>
<evidence type="ECO:0000313" key="1">
    <source>
        <dbReference type="EMBL" id="BAX94766.1"/>
    </source>
</evidence>
<organism evidence="1 2">
    <name type="scientific">Mycobacterium shigaense</name>
    <dbReference type="NCBI Taxonomy" id="722731"/>
    <lineage>
        <taxon>Bacteria</taxon>
        <taxon>Bacillati</taxon>
        <taxon>Actinomycetota</taxon>
        <taxon>Actinomycetes</taxon>
        <taxon>Mycobacteriales</taxon>
        <taxon>Mycobacteriaceae</taxon>
        <taxon>Mycobacterium</taxon>
        <taxon>Mycobacterium simiae complex</taxon>
    </lineage>
</organism>
<keyword evidence="2" id="KW-1185">Reference proteome</keyword>
<gene>
    <name evidence="1" type="ORF">MSG_04653</name>
</gene>
<accession>A0A1Z4EPG7</accession>
<proteinExistence type="predicted"/>
<dbReference type="AlphaFoldDB" id="A0A1Z4EPG7"/>
<reference evidence="2" key="1">
    <citation type="submission" date="2017-06" db="EMBL/GenBank/DDBJ databases">
        <title>Complete Genome Sequence of Mycobacterium shigaense.</title>
        <authorList>
            <person name="Fukano H."/>
            <person name="Yoshida M."/>
            <person name="Kazumi Y."/>
            <person name="Ogura Y."/>
            <person name="Mitarai S."/>
            <person name="Hayashi T."/>
            <person name="Hoshino Y."/>
        </authorList>
    </citation>
    <scope>NUCLEOTIDE SEQUENCE [LARGE SCALE GENOMIC DNA]</scope>
    <source>
        <strain evidence="2">UN-152</strain>
    </source>
</reference>
<dbReference type="KEGG" id="mshg:MSG_04653"/>